<reference evidence="14" key="3">
    <citation type="journal article" date="2020" name="Plant Biotechnol. J.">
        <title>The pomegranate (Punica granatum L.) draft genome dissects genetic divergence between soft- and hard-seeded cultivars.</title>
        <authorList>
            <person name="Luo X."/>
            <person name="Li H."/>
            <person name="Wu Z."/>
            <person name="Yao W."/>
            <person name="Zhao P."/>
            <person name="Cao D."/>
            <person name="Yu H."/>
            <person name="Li K."/>
            <person name="Poudel K."/>
            <person name="Zhao D."/>
            <person name="Zhang F."/>
            <person name="Xia X."/>
            <person name="Chen L."/>
            <person name="Wang Q."/>
            <person name="Jing D."/>
            <person name="Cao S."/>
        </authorList>
    </citation>
    <scope>NUCLEOTIDE SEQUENCE [LARGE SCALE GENOMIC DNA]</scope>
</reference>
<feature type="region of interest" description="Disordered" evidence="9">
    <location>
        <begin position="436"/>
        <end position="465"/>
    </location>
</feature>
<dbReference type="InterPro" id="IPR015300">
    <property type="entry name" value="DNA-bd_pseudobarrel_sf"/>
</dbReference>
<keyword evidence="6" id="KW-0238">DNA-binding</keyword>
<dbReference type="FunFam" id="2.40.330.10:FF:000006">
    <property type="entry name" value="B3 domain-containing transcription repressor VAL1"/>
    <property type="match status" value="1"/>
</dbReference>
<dbReference type="GO" id="GO:0003677">
    <property type="term" value="F:DNA binding"/>
    <property type="evidence" value="ECO:0007669"/>
    <property type="project" value="UniProtKB-KW"/>
</dbReference>
<organism evidence="12 13">
    <name type="scientific">Punica granatum</name>
    <name type="common">Pomegranate</name>
    <dbReference type="NCBI Taxonomy" id="22663"/>
    <lineage>
        <taxon>Eukaryota</taxon>
        <taxon>Viridiplantae</taxon>
        <taxon>Streptophyta</taxon>
        <taxon>Embryophyta</taxon>
        <taxon>Tracheophyta</taxon>
        <taxon>Spermatophyta</taxon>
        <taxon>Magnoliopsida</taxon>
        <taxon>eudicotyledons</taxon>
        <taxon>Gunneridae</taxon>
        <taxon>Pentapetalae</taxon>
        <taxon>rosids</taxon>
        <taxon>malvids</taxon>
        <taxon>Myrtales</taxon>
        <taxon>Lythraceae</taxon>
        <taxon>Punica</taxon>
    </lineage>
</organism>
<evidence type="ECO:0000313" key="14">
    <source>
        <dbReference type="Proteomes" id="UP000515151"/>
    </source>
</evidence>
<evidence type="ECO:0000256" key="6">
    <source>
        <dbReference type="ARBA" id="ARBA00023125"/>
    </source>
</evidence>
<dbReference type="GeneID" id="116205343"/>
<feature type="domain" description="CW-type" evidence="11">
    <location>
        <begin position="558"/>
        <end position="608"/>
    </location>
</feature>
<feature type="compositionally biased region" description="Basic and acidic residues" evidence="9">
    <location>
        <begin position="716"/>
        <end position="730"/>
    </location>
</feature>
<keyword evidence="4" id="KW-0862">Zinc</keyword>
<proteinExistence type="predicted"/>
<evidence type="ECO:0000256" key="9">
    <source>
        <dbReference type="SAM" id="MobiDB-lite"/>
    </source>
</evidence>
<dbReference type="Gene3D" id="2.40.330.10">
    <property type="entry name" value="DNA-binding pseudobarrel domain"/>
    <property type="match status" value="1"/>
</dbReference>
<evidence type="ECO:0000256" key="3">
    <source>
        <dbReference type="ARBA" id="ARBA00022771"/>
    </source>
</evidence>
<reference evidence="15" key="4">
    <citation type="submission" date="2025-04" db="UniProtKB">
        <authorList>
            <consortium name="RefSeq"/>
        </authorList>
    </citation>
    <scope>IDENTIFICATION</scope>
    <source>
        <tissue evidence="15">Leaf</tissue>
    </source>
</reference>
<keyword evidence="2" id="KW-0479">Metal-binding</keyword>
<evidence type="ECO:0000259" key="10">
    <source>
        <dbReference type="PROSITE" id="PS50863"/>
    </source>
</evidence>
<dbReference type="PROSITE" id="PS50863">
    <property type="entry name" value="B3"/>
    <property type="match status" value="1"/>
</dbReference>
<gene>
    <name evidence="15" type="primary">LOC116205343</name>
    <name evidence="12" type="ORF">CDL15_Pgr000246</name>
</gene>
<feature type="compositionally biased region" description="Polar residues" evidence="9">
    <location>
        <begin position="828"/>
        <end position="838"/>
    </location>
</feature>
<dbReference type="PANTHER" id="PTHR46245:SF10">
    <property type="entry name" value="B3 DOMAIN-CONTAINING TRANSCRIPTION FACTOR VAL3"/>
    <property type="match status" value="1"/>
</dbReference>
<dbReference type="InterPro" id="IPR003340">
    <property type="entry name" value="B3_DNA-bd"/>
</dbReference>
<feature type="domain" description="TF-B3" evidence="10">
    <location>
        <begin position="331"/>
        <end position="432"/>
    </location>
</feature>
<dbReference type="Pfam" id="PF07496">
    <property type="entry name" value="zf-CW"/>
    <property type="match status" value="1"/>
</dbReference>
<protein>
    <submittedName>
        <fullName evidence="15">B3 domain-containing protein Os07g0563300 isoform X1</fullName>
    </submittedName>
</protein>
<evidence type="ECO:0000256" key="1">
    <source>
        <dbReference type="ARBA" id="ARBA00004123"/>
    </source>
</evidence>
<keyword evidence="5" id="KW-0805">Transcription regulation</keyword>
<evidence type="ECO:0000256" key="2">
    <source>
        <dbReference type="ARBA" id="ARBA00022723"/>
    </source>
</evidence>
<dbReference type="AlphaFoldDB" id="A0A218Y434"/>
<dbReference type="GO" id="GO:0006355">
    <property type="term" value="P:regulation of DNA-templated transcription"/>
    <property type="evidence" value="ECO:0007669"/>
    <property type="project" value="UniProtKB-ARBA"/>
</dbReference>
<reference evidence="12" key="2">
    <citation type="submission" date="2017-06" db="EMBL/GenBank/DDBJ databases">
        <title>The pomegranate genome and the genomics of punicalagin biosynthesis.</title>
        <authorList>
            <person name="Xu C."/>
        </authorList>
    </citation>
    <scope>NUCLEOTIDE SEQUENCE [LARGE SCALE GENOMIC DNA]</scope>
    <source>
        <tissue evidence="12">Fresh leaf</tissue>
    </source>
</reference>
<dbReference type="GO" id="GO:0008270">
    <property type="term" value="F:zinc ion binding"/>
    <property type="evidence" value="ECO:0007669"/>
    <property type="project" value="UniProtKB-KW"/>
</dbReference>
<reference evidence="13" key="1">
    <citation type="journal article" date="2017" name="Plant J.">
        <title>The pomegranate (Punica granatum L.) genome and the genomics of punicalagin biosynthesis.</title>
        <authorList>
            <person name="Qin G."/>
            <person name="Xu C."/>
            <person name="Ming R."/>
            <person name="Tang H."/>
            <person name="Guyot R."/>
            <person name="Kramer E.M."/>
            <person name="Hu Y."/>
            <person name="Yi X."/>
            <person name="Qi Y."/>
            <person name="Xu X."/>
            <person name="Gao Z."/>
            <person name="Pan H."/>
            <person name="Jian J."/>
            <person name="Tian Y."/>
            <person name="Yue Z."/>
            <person name="Xu Y."/>
        </authorList>
    </citation>
    <scope>NUCLEOTIDE SEQUENCE [LARGE SCALE GENOMIC DNA]</scope>
    <source>
        <strain evidence="13">cv. Dabenzi</strain>
    </source>
</reference>
<dbReference type="InterPro" id="IPR011124">
    <property type="entry name" value="Znf_CW"/>
</dbReference>
<dbReference type="Pfam" id="PF02362">
    <property type="entry name" value="B3"/>
    <property type="match status" value="1"/>
</dbReference>
<dbReference type="Proteomes" id="UP000515151">
    <property type="component" value="Chromosome 4"/>
</dbReference>
<name>A0A218Y434_PUNGR</name>
<feature type="compositionally biased region" description="Basic and acidic residues" evidence="9">
    <location>
        <begin position="758"/>
        <end position="772"/>
    </location>
</feature>
<dbReference type="GO" id="GO:0005634">
    <property type="term" value="C:nucleus"/>
    <property type="evidence" value="ECO:0007669"/>
    <property type="project" value="UniProtKB-SubCell"/>
</dbReference>
<evidence type="ECO:0000259" key="11">
    <source>
        <dbReference type="PROSITE" id="PS51050"/>
    </source>
</evidence>
<feature type="region of interest" description="Disordered" evidence="9">
    <location>
        <begin position="711"/>
        <end position="851"/>
    </location>
</feature>
<keyword evidence="14" id="KW-1185">Reference proteome</keyword>
<keyword evidence="3" id="KW-0863">Zinc-finger</keyword>
<dbReference type="Proteomes" id="UP000197138">
    <property type="component" value="Unassembled WGS sequence"/>
</dbReference>
<dbReference type="Gene3D" id="3.30.40.100">
    <property type="match status" value="1"/>
</dbReference>
<keyword evidence="8" id="KW-0539">Nucleus</keyword>
<evidence type="ECO:0000313" key="12">
    <source>
        <dbReference type="EMBL" id="OWM91302.1"/>
    </source>
</evidence>
<dbReference type="PROSITE" id="PS51050">
    <property type="entry name" value="ZF_CW"/>
    <property type="match status" value="1"/>
</dbReference>
<dbReference type="PANTHER" id="PTHR46245">
    <property type="entry name" value="B3 DOMAIN-CONTAINING PROTEIN OS07G0563300"/>
    <property type="match status" value="1"/>
</dbReference>
<dbReference type="RefSeq" id="XP_031393776.1">
    <property type="nucleotide sequence ID" value="XM_031537916.1"/>
</dbReference>
<comment type="subcellular location">
    <subcellularLocation>
        <location evidence="1">Nucleus</location>
    </subcellularLocation>
</comment>
<feature type="compositionally biased region" description="Polar residues" evidence="9">
    <location>
        <begin position="655"/>
        <end position="665"/>
    </location>
</feature>
<evidence type="ECO:0000313" key="13">
    <source>
        <dbReference type="Proteomes" id="UP000197138"/>
    </source>
</evidence>
<feature type="region of interest" description="Disordered" evidence="9">
    <location>
        <begin position="652"/>
        <end position="671"/>
    </location>
</feature>
<evidence type="ECO:0000256" key="4">
    <source>
        <dbReference type="ARBA" id="ARBA00022833"/>
    </source>
</evidence>
<dbReference type="OrthoDB" id="757982at2759"/>
<dbReference type="CDD" id="cd10017">
    <property type="entry name" value="B3_DNA"/>
    <property type="match status" value="1"/>
</dbReference>
<evidence type="ECO:0000256" key="7">
    <source>
        <dbReference type="ARBA" id="ARBA00023163"/>
    </source>
</evidence>
<evidence type="ECO:0000256" key="8">
    <source>
        <dbReference type="ARBA" id="ARBA00023242"/>
    </source>
</evidence>
<accession>A0A218Y434</accession>
<dbReference type="EMBL" id="MTKT01000299">
    <property type="protein sequence ID" value="OWM91302.1"/>
    <property type="molecule type" value="Genomic_DNA"/>
</dbReference>
<dbReference type="SMART" id="SM01019">
    <property type="entry name" value="B3"/>
    <property type="match status" value="1"/>
</dbReference>
<keyword evidence="7" id="KW-0804">Transcription</keyword>
<dbReference type="Pfam" id="PF25813">
    <property type="entry name" value="zf_VAL1_N"/>
    <property type="match status" value="1"/>
</dbReference>
<dbReference type="InterPro" id="IPR057743">
    <property type="entry name" value="Zfn_VAL1-3_N"/>
</dbReference>
<sequence length="851" mass="93709">MSAPPAPSKSCYNSHCTELRPDRPRKGWRLRTGEFAELCDRCASLYEEGRFCETFHSKASGWRDCESCGKHVHCGCIVSAHTFALLDPGGIECATCARKNVHFTASPAWPASLFFHASSPDRLKDHPVKLNQLAGSGPVPWRQAPSLFNSCIPRPELHPRSPYEVDGSINTDRLLPRERYAPLDFSERLMNGSVKQGPIEKYENGHAALRTEEHQSCFMNNPQHSVSLKEEPSTPQFGLATSYALTNETNGHLGVAGPQFRPAPPPTLAKHFYGNMLHEINSPVENQIRNGRPRGDVRGKNQLLPRYWPRITDQELQQISGDSNSVITPLFEKMLSASDAGKVGRLVLPKKCAEAYFPPISQPEGLPLKVQDAKGSEWTFQFRFWPNNNSRMYVLEGVTPCIQSMQLQAGDIVTFSRLEPEGKLIMGFRKASAALPSDQENEAGKTVNGVPGQVGEAADPSSWSKVDKSGYVAKDAPGAKISLSRKRKNSTLGLKNKRLRIDSEDLIELKLTWEEAQGLLRPPPDHAPSIVVIEGFEFEEYEDAPVLGKPTIFATDNGGEKIQWVQCEDCLKWRKVPVDSPLPSKWTCAENKWDPERSSCSAAQELTSEELEDLLRSSNSAASKKLKAPKEETAEALEGLDTLANLAILGEEGDGTQTSSSQATTKHPRHRPGCSCIVCIQPPSGKGPKHKQTCTCNVCLTVKRRFKTLMMRREKRQSEKEAEGSGKKQQDQVMPMPDKSLEEDLSQSNSSPSLRKVTGHEGSDEDLNKMKTSDSPFRGQIDLNIQPEREDEMSPGSDSGSGTLIKPLDDATEGYLVQGFPPSDENRNPSGDNATGSGHQEAKVPPPSANG</sequence>
<evidence type="ECO:0000313" key="15">
    <source>
        <dbReference type="RefSeq" id="XP_031393776.1"/>
    </source>
</evidence>
<dbReference type="SUPFAM" id="SSF101936">
    <property type="entry name" value="DNA-binding pseudobarrel domain"/>
    <property type="match status" value="1"/>
</dbReference>
<evidence type="ECO:0000256" key="5">
    <source>
        <dbReference type="ARBA" id="ARBA00023015"/>
    </source>
</evidence>